<dbReference type="RefSeq" id="WP_014146144.1">
    <property type="nucleotide sequence ID" value="NC_016111.1"/>
</dbReference>
<evidence type="ECO:0000256" key="1">
    <source>
        <dbReference type="SAM" id="MobiDB-lite"/>
    </source>
</evidence>
<name>F8JQG9_STREN</name>
<proteinExistence type="predicted"/>
<evidence type="ECO:0000313" key="2">
    <source>
        <dbReference type="EMBL" id="AEW97811.1"/>
    </source>
</evidence>
<keyword evidence="3" id="KW-1185">Reference proteome</keyword>
<dbReference type="PATRIC" id="fig|1003195.11.peg.6862"/>
<gene>
    <name evidence="2" type="ordered locus">SCATT_54400</name>
</gene>
<dbReference type="EMBL" id="CP003219">
    <property type="protein sequence ID" value="AEW97811.1"/>
    <property type="molecule type" value="Genomic_DNA"/>
</dbReference>
<protein>
    <submittedName>
        <fullName evidence="2">Uncharacterized protein</fullName>
    </submittedName>
</protein>
<evidence type="ECO:0000313" key="3">
    <source>
        <dbReference type="Proteomes" id="UP000007842"/>
    </source>
</evidence>
<accession>G8WVQ5</accession>
<sequence>MTSGGRESVRFTADVTTGPGGAMTYEGGTVTGELTVATSVLPSGRAKVVVRRRFGGGEWFTLAGSPFTVPPEGPEALHAVIVAALDAGHLADEEEDEEPDITAER</sequence>
<dbReference type="HOGENOM" id="CLU_177080_0_1_11"/>
<dbReference type="KEGG" id="sct:SCAT_5442"/>
<dbReference type="Proteomes" id="UP000007842">
    <property type="component" value="Chromosome"/>
</dbReference>
<feature type="region of interest" description="Disordered" evidence="1">
    <location>
        <begin position="1"/>
        <end position="22"/>
    </location>
</feature>
<dbReference type="KEGG" id="scy:SCATT_54400"/>
<dbReference type="AlphaFoldDB" id="F8JQG9"/>
<accession>F8JQG9</accession>
<organism evidence="2 3">
    <name type="scientific">Streptantibioticus cattleyicolor (strain ATCC 35852 / DSM 46488 / JCM 4925 / NBRC 14057 / NRRL 8057)</name>
    <name type="common">Streptomyces cattleya</name>
    <dbReference type="NCBI Taxonomy" id="1003195"/>
    <lineage>
        <taxon>Bacteria</taxon>
        <taxon>Bacillati</taxon>
        <taxon>Actinomycetota</taxon>
        <taxon>Actinomycetes</taxon>
        <taxon>Kitasatosporales</taxon>
        <taxon>Streptomycetaceae</taxon>
        <taxon>Streptantibioticus</taxon>
    </lineage>
</organism>
<dbReference type="OrthoDB" id="2895671at2"/>
<reference evidence="3" key="1">
    <citation type="submission" date="2011-12" db="EMBL/GenBank/DDBJ databases">
        <title>Complete genome sequence of Streptomyces cattleya strain DSM 46488.</title>
        <authorList>
            <person name="Ou H.-Y."/>
            <person name="Li P."/>
            <person name="Zhao C."/>
            <person name="O'Hagan D."/>
            <person name="Deng Z."/>
        </authorList>
    </citation>
    <scope>NUCLEOTIDE SEQUENCE [LARGE SCALE GENOMIC DNA]</scope>
    <source>
        <strain evidence="3">ATCC 35852 / DSM 46488 / JCM 4925 / NBRC 14057 / NRRL 8057</strain>
    </source>
</reference>
<dbReference type="STRING" id="1003195.SCATT_54400"/>